<dbReference type="EMBL" id="JACIFE010000011">
    <property type="protein sequence ID" value="MBB4076783.1"/>
    <property type="molecule type" value="Genomic_DNA"/>
</dbReference>
<reference evidence="1 2" key="1">
    <citation type="submission" date="2020-08" db="EMBL/GenBank/DDBJ databases">
        <title>Genomic Encyclopedia of Type Strains, Phase IV (KMG-IV): sequencing the most valuable type-strain genomes for metagenomic binning, comparative biology and taxonomic classification.</title>
        <authorList>
            <person name="Goeker M."/>
        </authorList>
    </citation>
    <scope>NUCLEOTIDE SEQUENCE [LARGE SCALE GENOMIC DNA]</scope>
    <source>
        <strain evidence="1 2">DSM 100694</strain>
    </source>
</reference>
<sequence length="44" mass="5099">MMCSLKNARGITRALRRVWHGPYGTARCPAQDDRLLSLINWRTL</sequence>
<gene>
    <name evidence="1" type="ORF">GGR08_001092</name>
</gene>
<dbReference type="RefSeq" id="WP_281377816.1">
    <property type="nucleotide sequence ID" value="NZ_JACIFE010000011.1"/>
</dbReference>
<dbReference type="AlphaFoldDB" id="A0A840DYP0"/>
<name>A0A840DYP0_9HYPH</name>
<evidence type="ECO:0000313" key="2">
    <source>
        <dbReference type="Proteomes" id="UP000585970"/>
    </source>
</evidence>
<proteinExistence type="predicted"/>
<organism evidence="1 2">
    <name type="scientific">Bartonella fuyuanensis</name>
    <dbReference type="NCBI Taxonomy" id="1460968"/>
    <lineage>
        <taxon>Bacteria</taxon>
        <taxon>Pseudomonadati</taxon>
        <taxon>Pseudomonadota</taxon>
        <taxon>Alphaproteobacteria</taxon>
        <taxon>Hyphomicrobiales</taxon>
        <taxon>Bartonellaceae</taxon>
        <taxon>Bartonella</taxon>
    </lineage>
</organism>
<evidence type="ECO:0000313" key="1">
    <source>
        <dbReference type="EMBL" id="MBB4076783.1"/>
    </source>
</evidence>
<comment type="caution">
    <text evidence="1">The sequence shown here is derived from an EMBL/GenBank/DDBJ whole genome shotgun (WGS) entry which is preliminary data.</text>
</comment>
<dbReference type="Proteomes" id="UP000585970">
    <property type="component" value="Unassembled WGS sequence"/>
</dbReference>
<keyword evidence="2" id="KW-1185">Reference proteome</keyword>
<accession>A0A840DYP0</accession>
<protein>
    <submittedName>
        <fullName evidence="1">Uncharacterized protein</fullName>
    </submittedName>
</protein>